<keyword evidence="1" id="KW-1133">Transmembrane helix</keyword>
<dbReference type="Gene3D" id="1.20.1640.10">
    <property type="entry name" value="Multidrug efflux transporter AcrB transmembrane domain"/>
    <property type="match status" value="1"/>
</dbReference>
<dbReference type="Pfam" id="PF00873">
    <property type="entry name" value="ACR_tran"/>
    <property type="match status" value="1"/>
</dbReference>
<evidence type="ECO:0008006" key="3">
    <source>
        <dbReference type="Google" id="ProtNLM"/>
    </source>
</evidence>
<dbReference type="PANTHER" id="PTHR32063">
    <property type="match status" value="1"/>
</dbReference>
<sequence length="67" mass="7441">MNLIRTSIERPTAVVAAVLMVVIFGLLALQRIPIQLTPDVRKPVITVTTYWGGGSPVEVEREIINRQ</sequence>
<dbReference type="GO" id="GO:0005886">
    <property type="term" value="C:plasma membrane"/>
    <property type="evidence" value="ECO:0007669"/>
    <property type="project" value="TreeGrafter"/>
</dbReference>
<evidence type="ECO:0000256" key="1">
    <source>
        <dbReference type="SAM" id="Phobius"/>
    </source>
</evidence>
<organism evidence="2">
    <name type="scientific">marine metagenome</name>
    <dbReference type="NCBI Taxonomy" id="408172"/>
    <lineage>
        <taxon>unclassified sequences</taxon>
        <taxon>metagenomes</taxon>
        <taxon>ecological metagenomes</taxon>
    </lineage>
</organism>
<dbReference type="GO" id="GO:0042910">
    <property type="term" value="F:xenobiotic transmembrane transporter activity"/>
    <property type="evidence" value="ECO:0007669"/>
    <property type="project" value="TreeGrafter"/>
</dbReference>
<feature type="non-terminal residue" evidence="2">
    <location>
        <position position="67"/>
    </location>
</feature>
<dbReference type="Gene3D" id="3.30.70.1430">
    <property type="entry name" value="Multidrug efflux transporter AcrB pore domain"/>
    <property type="match status" value="1"/>
</dbReference>
<dbReference type="InterPro" id="IPR001036">
    <property type="entry name" value="Acrflvin-R"/>
</dbReference>
<gene>
    <name evidence="2" type="ORF">METZ01_LOCUS321337</name>
</gene>
<feature type="transmembrane region" description="Helical" evidence="1">
    <location>
        <begin position="12"/>
        <end position="29"/>
    </location>
</feature>
<protein>
    <recommendedName>
        <fullName evidence="3">Efflux RND transporter permease subunit</fullName>
    </recommendedName>
</protein>
<dbReference type="EMBL" id="UINC01104942">
    <property type="protein sequence ID" value="SVC68483.1"/>
    <property type="molecule type" value="Genomic_DNA"/>
</dbReference>
<dbReference type="AlphaFoldDB" id="A0A382P549"/>
<dbReference type="PRINTS" id="PR00702">
    <property type="entry name" value="ACRIFLAVINRP"/>
</dbReference>
<accession>A0A382P549</accession>
<evidence type="ECO:0000313" key="2">
    <source>
        <dbReference type="EMBL" id="SVC68483.1"/>
    </source>
</evidence>
<reference evidence="2" key="1">
    <citation type="submission" date="2018-05" db="EMBL/GenBank/DDBJ databases">
        <authorList>
            <person name="Lanie J.A."/>
            <person name="Ng W.-L."/>
            <person name="Kazmierczak K.M."/>
            <person name="Andrzejewski T.M."/>
            <person name="Davidsen T.M."/>
            <person name="Wayne K.J."/>
            <person name="Tettelin H."/>
            <person name="Glass J.I."/>
            <person name="Rusch D."/>
            <person name="Podicherti R."/>
            <person name="Tsui H.-C.T."/>
            <person name="Winkler M.E."/>
        </authorList>
    </citation>
    <scope>NUCLEOTIDE SEQUENCE</scope>
</reference>
<proteinExistence type="predicted"/>
<name>A0A382P549_9ZZZZ</name>
<keyword evidence="1" id="KW-0812">Transmembrane</keyword>
<dbReference type="PANTHER" id="PTHR32063:SF0">
    <property type="entry name" value="SWARMING MOTILITY PROTEIN SWRC"/>
    <property type="match status" value="1"/>
</dbReference>
<keyword evidence="1" id="KW-0472">Membrane</keyword>